<keyword evidence="1" id="KW-0812">Transmembrane</keyword>
<dbReference type="SUPFAM" id="SSF53474">
    <property type="entry name" value="alpha/beta-Hydrolases"/>
    <property type="match status" value="1"/>
</dbReference>
<dbReference type="PANTHER" id="PTHR37017">
    <property type="entry name" value="AB HYDROLASE-1 DOMAIN-CONTAINING PROTEIN-RELATED"/>
    <property type="match status" value="1"/>
</dbReference>
<dbReference type="EMBL" id="JBHSKP010000004">
    <property type="protein sequence ID" value="MFC5151756.1"/>
    <property type="molecule type" value="Genomic_DNA"/>
</dbReference>
<evidence type="ECO:0000259" key="3">
    <source>
        <dbReference type="Pfam" id="PF12697"/>
    </source>
</evidence>
<proteinExistence type="predicted"/>
<dbReference type="Proteomes" id="UP001596160">
    <property type="component" value="Unassembled WGS sequence"/>
</dbReference>
<keyword evidence="1" id="KW-0472">Membrane</keyword>
<gene>
    <name evidence="4" type="ORF">ACFPRH_08425</name>
</gene>
<dbReference type="Pfam" id="PF12697">
    <property type="entry name" value="Abhydrolase_6"/>
    <property type="match status" value="1"/>
</dbReference>
<comment type="caution">
    <text evidence="4">The sequence shown here is derived from an EMBL/GenBank/DDBJ whole genome shotgun (WGS) entry which is preliminary data.</text>
</comment>
<feature type="signal peptide" evidence="2">
    <location>
        <begin position="1"/>
        <end position="49"/>
    </location>
</feature>
<evidence type="ECO:0000313" key="4">
    <source>
        <dbReference type="EMBL" id="MFC5151756.1"/>
    </source>
</evidence>
<name>A0ABW0AFN9_9ACTN</name>
<dbReference type="InterPro" id="IPR000073">
    <property type="entry name" value="AB_hydrolase_1"/>
</dbReference>
<keyword evidence="2" id="KW-0732">Signal</keyword>
<reference evidence="5" key="1">
    <citation type="journal article" date="2019" name="Int. J. Syst. Evol. Microbiol.">
        <title>The Global Catalogue of Microorganisms (GCM) 10K type strain sequencing project: providing services to taxonomists for standard genome sequencing and annotation.</title>
        <authorList>
            <consortium name="The Broad Institute Genomics Platform"/>
            <consortium name="The Broad Institute Genome Sequencing Center for Infectious Disease"/>
            <person name="Wu L."/>
            <person name="Ma J."/>
        </authorList>
    </citation>
    <scope>NUCLEOTIDE SEQUENCE [LARGE SCALE GENOMIC DNA]</scope>
    <source>
        <strain evidence="5">PCU 266</strain>
    </source>
</reference>
<protein>
    <submittedName>
        <fullName evidence="4">Alpha/beta fold hydrolase</fullName>
    </submittedName>
</protein>
<dbReference type="InterPro" id="IPR029058">
    <property type="entry name" value="AB_hydrolase_fold"/>
</dbReference>
<keyword evidence="5" id="KW-1185">Reference proteome</keyword>
<accession>A0ABW0AFN9</accession>
<dbReference type="InterPro" id="IPR052897">
    <property type="entry name" value="Sec-Metab_Biosynth_Hydrolase"/>
</dbReference>
<dbReference type="GO" id="GO:0016787">
    <property type="term" value="F:hydrolase activity"/>
    <property type="evidence" value="ECO:0007669"/>
    <property type="project" value="UniProtKB-KW"/>
</dbReference>
<evidence type="ECO:0000256" key="2">
    <source>
        <dbReference type="SAM" id="SignalP"/>
    </source>
</evidence>
<feature type="chain" id="PRO_5045653196" evidence="2">
    <location>
        <begin position="50"/>
        <end position="346"/>
    </location>
</feature>
<keyword evidence="4" id="KW-0378">Hydrolase</keyword>
<feature type="transmembrane region" description="Helical" evidence="1">
    <location>
        <begin position="316"/>
        <end position="335"/>
    </location>
</feature>
<keyword evidence="1" id="KW-1133">Transmembrane helix</keyword>
<evidence type="ECO:0000313" key="5">
    <source>
        <dbReference type="Proteomes" id="UP001596160"/>
    </source>
</evidence>
<dbReference type="Gene3D" id="3.40.50.1820">
    <property type="entry name" value="alpha/beta hydrolase"/>
    <property type="match status" value="1"/>
</dbReference>
<feature type="domain" description="AB hydrolase-1" evidence="3">
    <location>
        <begin position="67"/>
        <end position="286"/>
    </location>
</feature>
<dbReference type="RefSeq" id="WP_344476418.1">
    <property type="nucleotide sequence ID" value="NZ_BAAASB010000006.1"/>
</dbReference>
<sequence length="346" mass="35378">MAVSSSPGPLNRRRISLISLIPRTTALSRTGALPLALAMTALCAAPAVAAAPTAPAPGDGERVRPTVVLVHGAFADASGWNDVVERLQHHGIKAVAPPNPLRGVSNDSTYVASVLKSIEGPIVLAGHSYGGAVISQAAAGNPNVKALVYVSAFMPDVGESPEGLSSKFPGSELGPALNPVPYTDAHGSGTDLYIKNDKFHSVFAADLSTAQTKVMAVEQRPVAAAGFAEKATAAAWKTIPSWYIVAKNDKAIAPDLERFEARRAKSHTIEVNSSHVAMMSHPDAVTKVIREAVSAAAGGGSERPVLAATGSKTKTLAGLGGLAGAALLAGTALVVSARRRGGNARD</sequence>
<evidence type="ECO:0000256" key="1">
    <source>
        <dbReference type="SAM" id="Phobius"/>
    </source>
</evidence>
<organism evidence="4 5">
    <name type="scientific">Streptomyces amakusaensis</name>
    <dbReference type="NCBI Taxonomy" id="67271"/>
    <lineage>
        <taxon>Bacteria</taxon>
        <taxon>Bacillati</taxon>
        <taxon>Actinomycetota</taxon>
        <taxon>Actinomycetes</taxon>
        <taxon>Kitasatosporales</taxon>
        <taxon>Streptomycetaceae</taxon>
        <taxon>Streptomyces</taxon>
    </lineage>
</organism>
<dbReference type="PANTHER" id="PTHR37017:SF11">
    <property type="entry name" value="ESTERASE_LIPASE_THIOESTERASE DOMAIN-CONTAINING PROTEIN"/>
    <property type="match status" value="1"/>
</dbReference>